<gene>
    <name evidence="1" type="ORF">AS180_10620</name>
</gene>
<evidence type="ECO:0000313" key="2">
    <source>
        <dbReference type="Proteomes" id="UP000053681"/>
    </source>
</evidence>
<proteinExistence type="predicted"/>
<accession>A0A0V8JLX5</accession>
<name>A0A0V8JLX5_9BACI</name>
<dbReference type="AlphaFoldDB" id="A0A0V8JLX5"/>
<dbReference type="RefSeq" id="WP_062686801.1">
    <property type="nucleotide sequence ID" value="NZ_KQ758648.1"/>
</dbReference>
<protein>
    <submittedName>
        <fullName evidence="1">Uncharacterized protein</fullName>
    </submittedName>
</protein>
<keyword evidence="2" id="KW-1185">Reference proteome</keyword>
<comment type="caution">
    <text evidence="1">The sequence shown here is derived from an EMBL/GenBank/DDBJ whole genome shotgun (WGS) entry which is preliminary data.</text>
</comment>
<sequence length="184" mass="21945">MNGMIQQYYEIDKNLYKNYHKSIRSFLANQQNFRPILDFIIDSKLHLDSISVNDLTYKDSLIYSFMTDAYDLLLKYFPNTQMIYFETEKKERLEELNKKQRTGILRGIELELFYTFKYEGTGEKKGRQYITRPVTFQNDPHMLLITVDPDLLPETQELQNAQFEELMDEFESILSETIETNTSL</sequence>
<evidence type="ECO:0000313" key="1">
    <source>
        <dbReference type="EMBL" id="KSU87948.1"/>
    </source>
</evidence>
<reference evidence="1 2" key="1">
    <citation type="submission" date="2015-11" db="EMBL/GenBank/DDBJ databases">
        <title>Bacillus caseinolyticus sp nov.</title>
        <authorList>
            <person name="Dastager S.G."/>
            <person name="Mawlankar R."/>
        </authorList>
    </citation>
    <scope>NUCLEOTIDE SEQUENCE [LARGE SCALE GENOMIC DNA]</scope>
    <source>
        <strain evidence="1 2">SGD-V-76</strain>
    </source>
</reference>
<organism evidence="1 2">
    <name type="scientific">Priestia veravalensis</name>
    <dbReference type="NCBI Taxonomy" id="1414648"/>
    <lineage>
        <taxon>Bacteria</taxon>
        <taxon>Bacillati</taxon>
        <taxon>Bacillota</taxon>
        <taxon>Bacilli</taxon>
        <taxon>Bacillales</taxon>
        <taxon>Bacillaceae</taxon>
        <taxon>Priestia</taxon>
    </lineage>
</organism>
<dbReference type="Proteomes" id="UP000053681">
    <property type="component" value="Unassembled WGS sequence"/>
</dbReference>
<dbReference type="EMBL" id="LNQP01000032">
    <property type="protein sequence ID" value="KSU87948.1"/>
    <property type="molecule type" value="Genomic_DNA"/>
</dbReference>